<evidence type="ECO:0000313" key="1">
    <source>
        <dbReference type="EMBL" id="RAO79369.1"/>
    </source>
</evidence>
<dbReference type="InterPro" id="IPR005493">
    <property type="entry name" value="RraA/RraA-like"/>
</dbReference>
<name>A0A328PAU5_9EURY</name>
<dbReference type="Gene3D" id="3.50.30.40">
    <property type="entry name" value="Ribonuclease E inhibitor RraA/RraA-like"/>
    <property type="match status" value="1"/>
</dbReference>
<sequence>MKIEGKISPRKLLENFTGEKAPFFRFSTPQISDALHKISGYNGAIHSLRPLNKRKIFGPIVTAKTKDYDWGTSVKAIDCASESDVIFIMAEGDDNAVWGELTSKTAKKKKIAGTIIYGACRDLDAIGKLDFPVFSKKVVPNAGKPLALGEVNIELECEGVKVRPGDYVFGDDSGIVIVPRELLDIVMEEALRIKDKESDIRRQIEDGIPLSRILGLK</sequence>
<keyword evidence="2" id="KW-1185">Reference proteome</keyword>
<dbReference type="SUPFAM" id="SSF89562">
    <property type="entry name" value="RraA-like"/>
    <property type="match status" value="1"/>
</dbReference>
<protein>
    <submittedName>
        <fullName evidence="1">RraA family protein</fullName>
    </submittedName>
</protein>
<accession>A0A328PAU5</accession>
<dbReference type="InterPro" id="IPR036704">
    <property type="entry name" value="RraA/RraA-like_sf"/>
</dbReference>
<dbReference type="GO" id="GO:0047443">
    <property type="term" value="F:4-hydroxy-4-methyl-2-oxoglutarate aldolase activity"/>
    <property type="evidence" value="ECO:0007669"/>
    <property type="project" value="TreeGrafter"/>
</dbReference>
<dbReference type="CDD" id="cd16841">
    <property type="entry name" value="RraA_family"/>
    <property type="match status" value="1"/>
</dbReference>
<dbReference type="Pfam" id="PF03737">
    <property type="entry name" value="RraA-like"/>
    <property type="match status" value="1"/>
</dbReference>
<dbReference type="AlphaFoldDB" id="A0A328PAU5"/>
<proteinExistence type="predicted"/>
<dbReference type="EMBL" id="QLOE01000003">
    <property type="protein sequence ID" value="RAO79369.1"/>
    <property type="molecule type" value="Genomic_DNA"/>
</dbReference>
<reference evidence="1 2" key="1">
    <citation type="submission" date="2018-06" db="EMBL/GenBank/DDBJ databases">
        <title>Draft genome sequence of hyperthermophilic methanogen Methanothermobacter tenebrarum sp. MCM-B 1447.</title>
        <authorList>
            <person name="Pore S.D."/>
            <person name="Dagar S."/>
            <person name="Dhakephalkar P.K."/>
        </authorList>
    </citation>
    <scope>NUCLEOTIDE SEQUENCE [LARGE SCALE GENOMIC DNA]</scope>
    <source>
        <strain evidence="1 2">MCM B 1447</strain>
    </source>
</reference>
<comment type="caution">
    <text evidence="1">The sequence shown here is derived from an EMBL/GenBank/DDBJ whole genome shotgun (WGS) entry which is preliminary data.</text>
</comment>
<dbReference type="PANTHER" id="PTHR33254">
    <property type="entry name" value="4-HYDROXY-4-METHYL-2-OXOGLUTARATE ALDOLASE 3-RELATED"/>
    <property type="match status" value="1"/>
</dbReference>
<evidence type="ECO:0000313" key="2">
    <source>
        <dbReference type="Proteomes" id="UP000249782"/>
    </source>
</evidence>
<dbReference type="RefSeq" id="WP_112093657.1">
    <property type="nucleotide sequence ID" value="NZ_QLOE01000003.1"/>
</dbReference>
<dbReference type="OrthoDB" id="15246at2157"/>
<dbReference type="Proteomes" id="UP000249782">
    <property type="component" value="Unassembled WGS sequence"/>
</dbReference>
<gene>
    <name evidence="1" type="ORF">DPC56_03405</name>
</gene>
<dbReference type="GO" id="GO:0008948">
    <property type="term" value="F:oxaloacetate decarboxylase activity"/>
    <property type="evidence" value="ECO:0007669"/>
    <property type="project" value="TreeGrafter"/>
</dbReference>
<dbReference type="PANTHER" id="PTHR33254:SF4">
    <property type="entry name" value="4-HYDROXY-4-METHYL-2-OXOGLUTARATE ALDOLASE 3-RELATED"/>
    <property type="match status" value="1"/>
</dbReference>
<organism evidence="1 2">
    <name type="scientific">Methanothermobacter tenebrarum</name>
    <dbReference type="NCBI Taxonomy" id="680118"/>
    <lineage>
        <taxon>Archaea</taxon>
        <taxon>Methanobacteriati</taxon>
        <taxon>Methanobacteriota</taxon>
        <taxon>Methanomada group</taxon>
        <taxon>Methanobacteria</taxon>
        <taxon>Methanobacteriales</taxon>
        <taxon>Methanobacteriaceae</taxon>
        <taxon>Methanothermobacter</taxon>
    </lineage>
</organism>